<name>A0A0A0K7N8_CUCSA</name>
<accession>A0A0A0K7N8</accession>
<evidence type="ECO:0000313" key="2">
    <source>
        <dbReference type="EMBL" id="KGN45463.1"/>
    </source>
</evidence>
<evidence type="ECO:0000256" key="1">
    <source>
        <dbReference type="SAM" id="MobiDB-lite"/>
    </source>
</evidence>
<evidence type="ECO:0000313" key="3">
    <source>
        <dbReference type="Proteomes" id="UP000029981"/>
    </source>
</evidence>
<sequence length="97" mass="11129">MDYVHHKKQTKTTFPAGGSLSRINKIPREYRHFQISQFDKLSHLPSSLQAQENGNKNNPTSPSPSAGRHLPLYIHQQLSLVSQFTRNKRPQHSITIQ</sequence>
<dbReference type="Proteomes" id="UP000029981">
    <property type="component" value="Chromosome 7"/>
</dbReference>
<organism evidence="2 3">
    <name type="scientific">Cucumis sativus</name>
    <name type="common">Cucumber</name>
    <dbReference type="NCBI Taxonomy" id="3659"/>
    <lineage>
        <taxon>Eukaryota</taxon>
        <taxon>Viridiplantae</taxon>
        <taxon>Streptophyta</taxon>
        <taxon>Embryophyta</taxon>
        <taxon>Tracheophyta</taxon>
        <taxon>Spermatophyta</taxon>
        <taxon>Magnoliopsida</taxon>
        <taxon>eudicotyledons</taxon>
        <taxon>Gunneridae</taxon>
        <taxon>Pentapetalae</taxon>
        <taxon>rosids</taxon>
        <taxon>fabids</taxon>
        <taxon>Cucurbitales</taxon>
        <taxon>Cucurbitaceae</taxon>
        <taxon>Benincaseae</taxon>
        <taxon>Cucumis</taxon>
    </lineage>
</organism>
<reference evidence="2 3" key="3">
    <citation type="journal article" date="2010" name="BMC Genomics">
        <title>Transcriptome sequencing and comparative analysis of cucumber flowers with different sex types.</title>
        <authorList>
            <person name="Guo S."/>
            <person name="Zheng Y."/>
            <person name="Joung J.G."/>
            <person name="Liu S."/>
            <person name="Zhang Z."/>
            <person name="Crasta O.R."/>
            <person name="Sobral B.W."/>
            <person name="Xu Y."/>
            <person name="Huang S."/>
            <person name="Fei Z."/>
        </authorList>
    </citation>
    <scope>NUCLEOTIDE SEQUENCE [LARGE SCALE GENOMIC DNA]</scope>
    <source>
        <strain evidence="3">cv. 9930</strain>
    </source>
</reference>
<feature type="region of interest" description="Disordered" evidence="1">
    <location>
        <begin position="1"/>
        <end position="20"/>
    </location>
</feature>
<gene>
    <name evidence="2" type="ORF">Csa_7G448740</name>
</gene>
<protein>
    <submittedName>
        <fullName evidence="2">Uncharacterized protein</fullName>
    </submittedName>
</protein>
<reference evidence="2 3" key="2">
    <citation type="journal article" date="2009" name="PLoS ONE">
        <title>An integrated genetic and cytogenetic map of the cucumber genome.</title>
        <authorList>
            <person name="Ren Y."/>
            <person name="Zhang Z."/>
            <person name="Liu J."/>
            <person name="Staub J.E."/>
            <person name="Han Y."/>
            <person name="Cheng Z."/>
            <person name="Li X."/>
            <person name="Lu J."/>
            <person name="Miao H."/>
            <person name="Kang H."/>
            <person name="Xie B."/>
            <person name="Gu X."/>
            <person name="Wang X."/>
            <person name="Du Y."/>
            <person name="Jin W."/>
            <person name="Huang S."/>
        </authorList>
    </citation>
    <scope>NUCLEOTIDE SEQUENCE [LARGE SCALE GENOMIC DNA]</scope>
    <source>
        <strain evidence="3">cv. 9930</strain>
    </source>
</reference>
<feature type="region of interest" description="Disordered" evidence="1">
    <location>
        <begin position="41"/>
        <end position="70"/>
    </location>
</feature>
<reference evidence="2 3" key="1">
    <citation type="journal article" date="2009" name="Nat. Genet.">
        <title>The genome of the cucumber, Cucumis sativus L.</title>
        <authorList>
            <person name="Huang S."/>
            <person name="Li R."/>
            <person name="Zhang Z."/>
            <person name="Li L."/>
            <person name="Gu X."/>
            <person name="Fan W."/>
            <person name="Lucas W.J."/>
            <person name="Wang X."/>
            <person name="Xie B."/>
            <person name="Ni P."/>
            <person name="Ren Y."/>
            <person name="Zhu H."/>
            <person name="Li J."/>
            <person name="Lin K."/>
            <person name="Jin W."/>
            <person name="Fei Z."/>
            <person name="Li G."/>
            <person name="Staub J."/>
            <person name="Kilian A."/>
            <person name="van der Vossen E.A."/>
            <person name="Wu Y."/>
            <person name="Guo J."/>
            <person name="He J."/>
            <person name="Jia Z."/>
            <person name="Ren Y."/>
            <person name="Tian G."/>
            <person name="Lu Y."/>
            <person name="Ruan J."/>
            <person name="Qian W."/>
            <person name="Wang M."/>
            <person name="Huang Q."/>
            <person name="Li B."/>
            <person name="Xuan Z."/>
            <person name="Cao J."/>
            <person name="Asan"/>
            <person name="Wu Z."/>
            <person name="Zhang J."/>
            <person name="Cai Q."/>
            <person name="Bai Y."/>
            <person name="Zhao B."/>
            <person name="Han Y."/>
            <person name="Li Y."/>
            <person name="Li X."/>
            <person name="Wang S."/>
            <person name="Shi Q."/>
            <person name="Liu S."/>
            <person name="Cho W.K."/>
            <person name="Kim J.Y."/>
            <person name="Xu Y."/>
            <person name="Heller-Uszynska K."/>
            <person name="Miao H."/>
            <person name="Cheng Z."/>
            <person name="Zhang S."/>
            <person name="Wu J."/>
            <person name="Yang Y."/>
            <person name="Kang H."/>
            <person name="Li M."/>
            <person name="Liang H."/>
            <person name="Ren X."/>
            <person name="Shi Z."/>
            <person name="Wen M."/>
            <person name="Jian M."/>
            <person name="Yang H."/>
            <person name="Zhang G."/>
            <person name="Yang Z."/>
            <person name="Chen R."/>
            <person name="Liu S."/>
            <person name="Li J."/>
            <person name="Ma L."/>
            <person name="Liu H."/>
            <person name="Zhou Y."/>
            <person name="Zhao J."/>
            <person name="Fang X."/>
            <person name="Li G."/>
            <person name="Fang L."/>
            <person name="Li Y."/>
            <person name="Liu D."/>
            <person name="Zheng H."/>
            <person name="Zhang Y."/>
            <person name="Qin N."/>
            <person name="Li Z."/>
            <person name="Yang G."/>
            <person name="Yang S."/>
            <person name="Bolund L."/>
            <person name="Kristiansen K."/>
            <person name="Zheng H."/>
            <person name="Li S."/>
            <person name="Zhang X."/>
            <person name="Yang H."/>
            <person name="Wang J."/>
            <person name="Sun R."/>
            <person name="Zhang B."/>
            <person name="Jiang S."/>
            <person name="Wang J."/>
            <person name="Du Y."/>
            <person name="Li S."/>
        </authorList>
    </citation>
    <scope>NUCLEOTIDE SEQUENCE [LARGE SCALE GENOMIC DNA]</scope>
    <source>
        <strain evidence="3">cv. 9930</strain>
    </source>
</reference>
<dbReference type="Gramene" id="KGN45463">
    <property type="protein sequence ID" value="KGN45463"/>
    <property type="gene ID" value="Csa_7G448740"/>
</dbReference>
<feature type="compositionally biased region" description="Basic residues" evidence="1">
    <location>
        <begin position="1"/>
        <end position="10"/>
    </location>
</feature>
<feature type="compositionally biased region" description="Polar residues" evidence="1">
    <location>
        <begin position="41"/>
        <end position="64"/>
    </location>
</feature>
<keyword evidence="3" id="KW-1185">Reference proteome</keyword>
<dbReference type="AlphaFoldDB" id="A0A0A0K7N8"/>
<reference evidence="2 3" key="4">
    <citation type="journal article" date="2011" name="BMC Genomics">
        <title>RNA-Seq improves annotation of protein-coding genes in the cucumber genome.</title>
        <authorList>
            <person name="Li Z."/>
            <person name="Zhang Z."/>
            <person name="Yan P."/>
            <person name="Huang S."/>
            <person name="Fei Z."/>
            <person name="Lin K."/>
        </authorList>
    </citation>
    <scope>NUCLEOTIDE SEQUENCE [LARGE SCALE GENOMIC DNA]</scope>
    <source>
        <strain evidence="3">cv. 9930</strain>
    </source>
</reference>
<dbReference type="EMBL" id="CM002928">
    <property type="protein sequence ID" value="KGN45463.1"/>
    <property type="molecule type" value="Genomic_DNA"/>
</dbReference>
<proteinExistence type="predicted"/>